<dbReference type="OrthoDB" id="8190203at2759"/>
<dbReference type="InterPro" id="IPR048365">
    <property type="entry name" value="TNP-like_RNaseH_N"/>
</dbReference>
<gene>
    <name evidence="2" type="ORF">ILUMI_07431</name>
</gene>
<dbReference type="Proteomes" id="UP000801492">
    <property type="component" value="Unassembled WGS sequence"/>
</dbReference>
<evidence type="ECO:0000313" key="3">
    <source>
        <dbReference type="Proteomes" id="UP000801492"/>
    </source>
</evidence>
<proteinExistence type="predicted"/>
<accession>A0A8K0D6H8</accession>
<protein>
    <recommendedName>
        <fullName evidence="1">Transposable element P transposase-like RNase H domain-containing protein</fullName>
    </recommendedName>
</protein>
<evidence type="ECO:0000259" key="1">
    <source>
        <dbReference type="Pfam" id="PF21787"/>
    </source>
</evidence>
<reference evidence="2" key="1">
    <citation type="submission" date="2019-08" db="EMBL/GenBank/DDBJ databases">
        <title>The genome of the North American firefly Photinus pyralis.</title>
        <authorList>
            <consortium name="Photinus pyralis genome working group"/>
            <person name="Fallon T.R."/>
            <person name="Sander Lower S.E."/>
            <person name="Weng J.-K."/>
        </authorList>
    </citation>
    <scope>NUCLEOTIDE SEQUENCE</scope>
    <source>
        <strain evidence="2">TRF0915ILg1</strain>
        <tissue evidence="2">Whole body</tissue>
    </source>
</reference>
<name>A0A8K0D6H8_IGNLU</name>
<dbReference type="AlphaFoldDB" id="A0A8K0D6H8"/>
<evidence type="ECO:0000313" key="2">
    <source>
        <dbReference type="EMBL" id="KAF2898744.1"/>
    </source>
</evidence>
<feature type="non-terminal residue" evidence="2">
    <location>
        <position position="163"/>
    </location>
</feature>
<organism evidence="2 3">
    <name type="scientific">Ignelater luminosus</name>
    <name type="common">Cucubano</name>
    <name type="synonym">Pyrophorus luminosus</name>
    <dbReference type="NCBI Taxonomy" id="2038154"/>
    <lineage>
        <taxon>Eukaryota</taxon>
        <taxon>Metazoa</taxon>
        <taxon>Ecdysozoa</taxon>
        <taxon>Arthropoda</taxon>
        <taxon>Hexapoda</taxon>
        <taxon>Insecta</taxon>
        <taxon>Pterygota</taxon>
        <taxon>Neoptera</taxon>
        <taxon>Endopterygota</taxon>
        <taxon>Coleoptera</taxon>
        <taxon>Polyphaga</taxon>
        <taxon>Elateriformia</taxon>
        <taxon>Elateroidea</taxon>
        <taxon>Elateridae</taxon>
        <taxon>Agrypninae</taxon>
        <taxon>Pyrophorini</taxon>
        <taxon>Ignelater</taxon>
    </lineage>
</organism>
<feature type="domain" description="Transposable element P transposase-like RNase H" evidence="1">
    <location>
        <begin position="9"/>
        <end position="55"/>
    </location>
</feature>
<dbReference type="Pfam" id="PF21787">
    <property type="entry name" value="TNP-like_RNaseH_N"/>
    <property type="match status" value="2"/>
</dbReference>
<comment type="caution">
    <text evidence="2">The sequence shown here is derived from an EMBL/GenBank/DDBJ whole genome shotgun (WGS) entry which is preliminary data.</text>
</comment>
<feature type="domain" description="Transposable element P transposase-like RNase H" evidence="1">
    <location>
        <begin position="57"/>
        <end position="116"/>
    </location>
</feature>
<sequence length="163" mass="19148">QSSLERETEPEINKFLIYLLELKFKNFYEKQKYCALCIDEICLKLNLCYDNKKTKLGLCGNWKQPITYYFTGESCPCNTIQPILFDTLQYLKQVGITGTTLVTDQGANFIQLMKNLNITVEKPYFKYEFNKIFCLYDPPQLLKSLRNNLLKYNFHFGGKGIME</sequence>
<keyword evidence="3" id="KW-1185">Reference proteome</keyword>
<dbReference type="EMBL" id="VTPC01003293">
    <property type="protein sequence ID" value="KAF2898744.1"/>
    <property type="molecule type" value="Genomic_DNA"/>
</dbReference>